<keyword evidence="3 9" id="KW-0813">Transport</keyword>
<feature type="transmembrane region" description="Helical" evidence="9">
    <location>
        <begin position="185"/>
        <end position="203"/>
    </location>
</feature>
<accession>A0ABT8RVI2</accession>
<evidence type="ECO:0000256" key="8">
    <source>
        <dbReference type="ARBA" id="ARBA00023136"/>
    </source>
</evidence>
<protein>
    <recommendedName>
        <fullName evidence="9 10">Protein translocase subunit SecY</fullName>
    </recommendedName>
</protein>
<dbReference type="RefSeq" id="WP_089259462.1">
    <property type="nucleotide sequence ID" value="NZ_JAUKUC010000001.1"/>
</dbReference>
<feature type="transmembrane region" description="Helical" evidence="9">
    <location>
        <begin position="313"/>
        <end position="333"/>
    </location>
</feature>
<proteinExistence type="inferred from homology"/>
<keyword evidence="6 9" id="KW-1133">Transmembrane helix</keyword>
<evidence type="ECO:0000256" key="12">
    <source>
        <dbReference type="RuleBase" id="RU004349"/>
    </source>
</evidence>
<evidence type="ECO:0000256" key="4">
    <source>
        <dbReference type="ARBA" id="ARBA00022692"/>
    </source>
</evidence>
<evidence type="ECO:0000313" key="15">
    <source>
        <dbReference type="Proteomes" id="UP001168579"/>
    </source>
</evidence>
<evidence type="ECO:0000313" key="14">
    <source>
        <dbReference type="EMBL" id="MDO1514929.1"/>
    </source>
</evidence>
<feature type="transmembrane region" description="Helical" evidence="9">
    <location>
        <begin position="215"/>
        <end position="241"/>
    </location>
</feature>
<dbReference type="InterPro" id="IPR002208">
    <property type="entry name" value="SecY/SEC61-alpha"/>
</dbReference>
<evidence type="ECO:0000256" key="1">
    <source>
        <dbReference type="ARBA" id="ARBA00004141"/>
    </source>
</evidence>
<keyword evidence="7 9" id="KW-0811">Translocation</keyword>
<evidence type="ECO:0000313" key="13">
    <source>
        <dbReference type="EMBL" id="MDO1513615.1"/>
    </source>
</evidence>
<dbReference type="InterPro" id="IPR030659">
    <property type="entry name" value="SecY_CS"/>
</dbReference>
<keyword evidence="15" id="KW-1185">Reference proteome</keyword>
<organism evidence="14 15">
    <name type="scientific">Maribacter confluentis</name>
    <dbReference type="NCBI Taxonomy" id="1656093"/>
    <lineage>
        <taxon>Bacteria</taxon>
        <taxon>Pseudomonadati</taxon>
        <taxon>Bacteroidota</taxon>
        <taxon>Flavobacteriia</taxon>
        <taxon>Flavobacteriales</taxon>
        <taxon>Flavobacteriaceae</taxon>
        <taxon>Maribacter</taxon>
    </lineage>
</organism>
<evidence type="ECO:0000256" key="3">
    <source>
        <dbReference type="ARBA" id="ARBA00022448"/>
    </source>
</evidence>
<keyword evidence="4 9" id="KW-0812">Transmembrane</keyword>
<evidence type="ECO:0000256" key="11">
    <source>
        <dbReference type="RuleBase" id="RU003484"/>
    </source>
</evidence>
<feature type="transmembrane region" description="Helical" evidence="9">
    <location>
        <begin position="21"/>
        <end position="42"/>
    </location>
</feature>
<evidence type="ECO:0000256" key="2">
    <source>
        <dbReference type="ARBA" id="ARBA00005751"/>
    </source>
</evidence>
<gene>
    <name evidence="9 14" type="primary">secY</name>
    <name evidence="13" type="ORF">Q2T41_13210</name>
    <name evidence="14" type="ORF">Q2T41_20165</name>
</gene>
<reference evidence="14" key="1">
    <citation type="journal article" date="2014" name="Int. J. Syst. Evol. Microbiol.">
        <title>Complete genome of a new Firmicutes species belonging to the dominant human colonic microbiota ('Ruminococcus bicirculans') reveals two chromosomes and a selective capacity to utilize plant glucans.</title>
        <authorList>
            <consortium name="NISC Comparative Sequencing Program"/>
            <person name="Wegmann U."/>
            <person name="Louis P."/>
            <person name="Goesmann A."/>
            <person name="Henrissat B."/>
            <person name="Duncan S.H."/>
            <person name="Flint H.J."/>
        </authorList>
    </citation>
    <scope>NUCLEOTIDE SEQUENCE</scope>
    <source>
        <strain evidence="14">CECT 8869</strain>
    </source>
</reference>
<keyword evidence="5 9" id="KW-0653">Protein transport</keyword>
<dbReference type="PROSITE" id="PS00756">
    <property type="entry name" value="SECY_2"/>
    <property type="match status" value="1"/>
</dbReference>
<dbReference type="Proteomes" id="UP001168579">
    <property type="component" value="Unassembled WGS sequence"/>
</dbReference>
<comment type="similarity">
    <text evidence="2 9 12">Belongs to the SecY/SEC61-alpha family.</text>
</comment>
<comment type="subcellular location">
    <subcellularLocation>
        <location evidence="9">Cell membrane</location>
        <topology evidence="9">Multi-pass membrane protein</topology>
    </subcellularLocation>
    <subcellularLocation>
        <location evidence="1 11">Membrane</location>
        <topology evidence="1 11">Multi-pass membrane protein</topology>
    </subcellularLocation>
</comment>
<name>A0ABT8RVI2_9FLAO</name>
<dbReference type="PROSITE" id="PS00755">
    <property type="entry name" value="SECY_1"/>
    <property type="match status" value="1"/>
</dbReference>
<dbReference type="Gene3D" id="1.10.3370.10">
    <property type="entry name" value="SecY subunit domain"/>
    <property type="match status" value="1"/>
</dbReference>
<dbReference type="NCBIfam" id="TIGR00967">
    <property type="entry name" value="3a0501s007"/>
    <property type="match status" value="1"/>
</dbReference>
<evidence type="ECO:0000256" key="9">
    <source>
        <dbReference type="HAMAP-Rule" id="MF_01465"/>
    </source>
</evidence>
<keyword evidence="8 9" id="KW-0472">Membrane</keyword>
<dbReference type="Pfam" id="PF00344">
    <property type="entry name" value="SecY"/>
    <property type="match status" value="1"/>
</dbReference>
<comment type="function">
    <text evidence="9 10">The central subunit of the protein translocation channel SecYEG. Consists of two halves formed by TMs 1-5 and 6-10. These two domains form a lateral gate at the front which open onto the bilayer between TMs 2 and 7, and are clamped together by SecE at the back. The channel is closed by both a pore ring composed of hydrophobic SecY resides and a short helix (helix 2A) on the extracellular side of the membrane which forms a plug. The plug probably moves laterally to allow the channel to open. The ring and the pore may move independently.</text>
</comment>
<dbReference type="SUPFAM" id="SSF103491">
    <property type="entry name" value="Preprotein translocase SecY subunit"/>
    <property type="match status" value="1"/>
</dbReference>
<comment type="caution">
    <text evidence="9">Lacks conserved residue(s) required for the propagation of feature annotation.</text>
</comment>
<reference evidence="14" key="2">
    <citation type="submission" date="2023-06" db="EMBL/GenBank/DDBJ databases">
        <authorList>
            <person name="Lucena T."/>
            <person name="Sun Q."/>
        </authorList>
    </citation>
    <scope>NUCLEOTIDE SEQUENCE</scope>
    <source>
        <strain evidence="14">CECT 8869</strain>
    </source>
</reference>
<evidence type="ECO:0000256" key="6">
    <source>
        <dbReference type="ARBA" id="ARBA00022989"/>
    </source>
</evidence>
<evidence type="ECO:0000256" key="10">
    <source>
        <dbReference type="RuleBase" id="RU000537"/>
    </source>
</evidence>
<dbReference type="PIRSF" id="PIRSF004557">
    <property type="entry name" value="SecY"/>
    <property type="match status" value="1"/>
</dbReference>
<dbReference type="EMBL" id="JAUKUC010000001">
    <property type="protein sequence ID" value="MDO1513615.1"/>
    <property type="molecule type" value="Genomic_DNA"/>
</dbReference>
<comment type="caution">
    <text evidence="14">The sequence shown here is derived from an EMBL/GenBank/DDBJ whole genome shotgun (WGS) entry which is preliminary data.</text>
</comment>
<feature type="transmembrane region" description="Helical" evidence="9">
    <location>
        <begin position="272"/>
        <end position="293"/>
    </location>
</feature>
<dbReference type="PRINTS" id="PR00303">
    <property type="entry name" value="SECYTRNLCASE"/>
</dbReference>
<evidence type="ECO:0000256" key="7">
    <source>
        <dbReference type="ARBA" id="ARBA00023010"/>
    </source>
</evidence>
<comment type="subunit">
    <text evidence="9">Component of the Sec protein translocase complex. Heterotrimer consisting of SecY, SecE and SecG subunits. The heterotrimers can form oligomers, although 1 heterotrimer is thought to be able to translocate proteins. Interacts with the ribosome. Interacts with SecDF, and other proteins may be involved. Interacts with SecA.</text>
</comment>
<dbReference type="PANTHER" id="PTHR10906">
    <property type="entry name" value="SECY/SEC61-ALPHA FAMILY MEMBER"/>
    <property type="match status" value="1"/>
</dbReference>
<feature type="transmembrane region" description="Helical" evidence="9">
    <location>
        <begin position="117"/>
        <end position="135"/>
    </location>
</feature>
<sequence>MKNFIDTISNIWKIEELRNRILITLGLLLVYRFGCQIVLPGIDSTQLGGLTDGTDQGIFGLLNAFTGGAFANASVFALGIMPYISASIVVQLMGIAIPYLQKLQKEGESGRKTINQITRWLTIGICIVQAPAYLYGLEAFGVRDSAFILGKGLDFMIPAVIILVTGTVFAMWLGEKITDKGIGNGISLLIMIGIIATMPQSFVQEFISRTVDNNGGLMFILIEVIIWFLVILACILLVMATRQIPVQYARRTASGGYEKNIMGSRQYIPLKLNASGVMPIIFAQAIMFVPGMIGGAFDDTSFGQWMQVQFSDIFGLAYNILFALLIIIFTYFYTAITVPTNKMADDLKRSGGFIPGIRPGKETGDFLDKIMSLITLPGSIFLALLAILPAVVVKLMDVQAGWALFYGGTSLLIMVGVAIDTVQQVNSYLLNRHYDGLMKTGKNRKVA</sequence>
<keyword evidence="9" id="KW-1003">Cell membrane</keyword>
<dbReference type="EMBL" id="JAUKUC010000010">
    <property type="protein sequence ID" value="MDO1514929.1"/>
    <property type="molecule type" value="Genomic_DNA"/>
</dbReference>
<dbReference type="InterPro" id="IPR023201">
    <property type="entry name" value="SecY_dom_sf"/>
</dbReference>
<dbReference type="InterPro" id="IPR026593">
    <property type="entry name" value="SecY"/>
</dbReference>
<evidence type="ECO:0000256" key="5">
    <source>
        <dbReference type="ARBA" id="ARBA00022927"/>
    </source>
</evidence>
<feature type="transmembrane region" description="Helical" evidence="9">
    <location>
        <begin position="403"/>
        <end position="422"/>
    </location>
</feature>
<feature type="transmembrane region" description="Helical" evidence="9">
    <location>
        <begin position="155"/>
        <end position="173"/>
    </location>
</feature>
<feature type="transmembrane region" description="Helical" evidence="9">
    <location>
        <begin position="370"/>
        <end position="391"/>
    </location>
</feature>
<dbReference type="HAMAP" id="MF_01465">
    <property type="entry name" value="SecY"/>
    <property type="match status" value="1"/>
</dbReference>